<feature type="transmembrane region" description="Helical" evidence="1">
    <location>
        <begin position="24"/>
        <end position="41"/>
    </location>
</feature>
<dbReference type="PANTHER" id="PTHR34115">
    <property type="entry name" value="PROTEIN, PUTATIVE-RELATED"/>
    <property type="match status" value="1"/>
</dbReference>
<dbReference type="EnsemblPlants" id="QL02p011245:mrna">
    <property type="protein sequence ID" value="QL02p011245:mrna"/>
    <property type="gene ID" value="QL02p011245"/>
</dbReference>
<protein>
    <submittedName>
        <fullName evidence="2">Uncharacterized protein</fullName>
    </submittedName>
</protein>
<dbReference type="InterPro" id="IPR053258">
    <property type="entry name" value="Ca-permeable_cation_channel"/>
</dbReference>
<dbReference type="AlphaFoldDB" id="A0A7N2KT61"/>
<dbReference type="InParanoid" id="A0A7N2KT61"/>
<feature type="transmembrane region" description="Helical" evidence="1">
    <location>
        <begin position="111"/>
        <end position="128"/>
    </location>
</feature>
<keyword evidence="1" id="KW-1133">Transmembrane helix</keyword>
<dbReference type="Gramene" id="QL02p011245:mrna">
    <property type="protein sequence ID" value="QL02p011245:mrna"/>
    <property type="gene ID" value="QL02p011245"/>
</dbReference>
<organism evidence="2 3">
    <name type="scientific">Quercus lobata</name>
    <name type="common">Valley oak</name>
    <dbReference type="NCBI Taxonomy" id="97700"/>
    <lineage>
        <taxon>Eukaryota</taxon>
        <taxon>Viridiplantae</taxon>
        <taxon>Streptophyta</taxon>
        <taxon>Embryophyta</taxon>
        <taxon>Tracheophyta</taxon>
        <taxon>Spermatophyta</taxon>
        <taxon>Magnoliopsida</taxon>
        <taxon>eudicotyledons</taxon>
        <taxon>Gunneridae</taxon>
        <taxon>Pentapetalae</taxon>
        <taxon>rosids</taxon>
        <taxon>fabids</taxon>
        <taxon>Fagales</taxon>
        <taxon>Fagaceae</taxon>
        <taxon>Quercus</taxon>
    </lineage>
</organism>
<accession>A0A7N2KT61</accession>
<keyword evidence="1" id="KW-0472">Membrane</keyword>
<proteinExistence type="predicted"/>
<feature type="transmembrane region" description="Helical" evidence="1">
    <location>
        <begin position="53"/>
        <end position="77"/>
    </location>
</feature>
<reference evidence="2" key="2">
    <citation type="submission" date="2021-01" db="UniProtKB">
        <authorList>
            <consortium name="EnsemblPlants"/>
        </authorList>
    </citation>
    <scope>IDENTIFICATION</scope>
</reference>
<dbReference type="PANTHER" id="PTHR34115:SF17">
    <property type="entry name" value="PROTEIN, PUTATIVE-RELATED"/>
    <property type="match status" value="1"/>
</dbReference>
<name>A0A7N2KT61_QUELO</name>
<dbReference type="Proteomes" id="UP000594261">
    <property type="component" value="Chromosome 2"/>
</dbReference>
<keyword evidence="1" id="KW-0812">Transmembrane</keyword>
<evidence type="ECO:0000256" key="1">
    <source>
        <dbReference type="SAM" id="Phobius"/>
    </source>
</evidence>
<feature type="transmembrane region" description="Helical" evidence="1">
    <location>
        <begin position="84"/>
        <end position="105"/>
    </location>
</feature>
<keyword evidence="3" id="KW-1185">Reference proteome</keyword>
<sequence length="232" mass="26448">MDMNNFADLRPDGNEQELHSNTKWLAVFGFMLGSLLTFLGWKYQSPDVSLFDIHGAIMLLLIIDVCIFTISMAVTILPNFNRFYLPLFKGVFLISGVLACDLILLMLAPPFGWFIFTICASVMVLLLYQSRREILQRCQAILEPMWDSTSKAFHGLCDCFQQYFYGLCDWFQQSFQSNRTAASQASNGSSMPTPNMKEKHVLGLVDTESFVIRYESTSSRFFSCLTYLGLHL</sequence>
<evidence type="ECO:0000313" key="2">
    <source>
        <dbReference type="EnsemblPlants" id="QL02p011245:mrna"/>
    </source>
</evidence>
<reference evidence="3" key="1">
    <citation type="journal article" date="2016" name="G3 (Bethesda)">
        <title>First Draft Assembly and Annotation of the Genome of a California Endemic Oak Quercus lobata Nee (Fagaceae).</title>
        <authorList>
            <person name="Sork V.L."/>
            <person name="Fitz-Gibbon S.T."/>
            <person name="Puiu D."/>
            <person name="Crepeau M."/>
            <person name="Gugger P.F."/>
            <person name="Sherman R."/>
            <person name="Stevens K."/>
            <person name="Langley C.H."/>
            <person name="Pellegrini M."/>
            <person name="Salzberg S.L."/>
        </authorList>
    </citation>
    <scope>NUCLEOTIDE SEQUENCE [LARGE SCALE GENOMIC DNA]</scope>
    <source>
        <strain evidence="3">cv. SW786</strain>
    </source>
</reference>
<evidence type="ECO:0000313" key="3">
    <source>
        <dbReference type="Proteomes" id="UP000594261"/>
    </source>
</evidence>